<proteinExistence type="predicted"/>
<dbReference type="AlphaFoldDB" id="A0A250KZZ2"/>
<gene>
    <name evidence="2" type="ORF">sS8_5142</name>
</gene>
<protein>
    <submittedName>
        <fullName evidence="2">Uncharacterized protein</fullName>
    </submittedName>
</protein>
<dbReference type="EMBL" id="AP017928">
    <property type="protein sequence ID" value="BBA37064.1"/>
    <property type="molecule type" value="Genomic_DNA"/>
</dbReference>
<keyword evidence="3" id="KW-1185">Reference proteome</keyword>
<name>A0A250KZZ2_9GAMM</name>
<evidence type="ECO:0000313" key="2">
    <source>
        <dbReference type="EMBL" id="BBA37064.1"/>
    </source>
</evidence>
<evidence type="ECO:0000313" key="3">
    <source>
        <dbReference type="Proteomes" id="UP000266313"/>
    </source>
</evidence>
<dbReference type="Proteomes" id="UP000266313">
    <property type="component" value="Chromosome"/>
</dbReference>
<evidence type="ECO:0000256" key="1">
    <source>
        <dbReference type="SAM" id="MobiDB-lite"/>
    </source>
</evidence>
<dbReference type="KEGG" id="mmai:sS8_5142"/>
<accession>A0A250KZZ2</accession>
<feature type="region of interest" description="Disordered" evidence="1">
    <location>
        <begin position="51"/>
        <end position="73"/>
    </location>
</feature>
<reference evidence="2 3" key="1">
    <citation type="submission" date="2016-12" db="EMBL/GenBank/DDBJ databases">
        <title>Genome sequencing of Methylocaldum marinum.</title>
        <authorList>
            <person name="Takeuchi M."/>
            <person name="Kamagata Y."/>
            <person name="Hiraoka S."/>
            <person name="Oshima K."/>
            <person name="Hattori M."/>
            <person name="Iwasaki W."/>
        </authorList>
    </citation>
    <scope>NUCLEOTIDE SEQUENCE [LARGE SCALE GENOMIC DNA]</scope>
    <source>
        <strain evidence="2 3">S8</strain>
    </source>
</reference>
<sequence length="73" mass="8087">MKSRDRDKRVSLERFERYTASDGANESQAFGHSLNPDHEFVAQLACAAQPERNPLPVQSQQPCAGEWDGRAGA</sequence>
<organism evidence="2 3">
    <name type="scientific">Methylocaldum marinum</name>
    <dbReference type="NCBI Taxonomy" id="1432792"/>
    <lineage>
        <taxon>Bacteria</taxon>
        <taxon>Pseudomonadati</taxon>
        <taxon>Pseudomonadota</taxon>
        <taxon>Gammaproteobacteria</taxon>
        <taxon>Methylococcales</taxon>
        <taxon>Methylococcaceae</taxon>
        <taxon>Methylocaldum</taxon>
    </lineage>
</organism>